<keyword evidence="5" id="KW-1185">Reference proteome</keyword>
<keyword evidence="3" id="KW-0645">Protease</keyword>
<name>A0A255I635_9FIRM</name>
<dbReference type="RefSeq" id="WP_094379328.1">
    <property type="nucleotide sequence ID" value="NZ_NOKA02000003.1"/>
</dbReference>
<dbReference type="EMBL" id="NOKA02000003">
    <property type="protein sequence ID" value="RDY32657.1"/>
    <property type="molecule type" value="Genomic_DNA"/>
</dbReference>
<gene>
    <name evidence="3" type="ORF">C8E03_102490</name>
    <name evidence="4" type="ORF">CG710_004315</name>
</gene>
<evidence type="ECO:0000313" key="6">
    <source>
        <dbReference type="Proteomes" id="UP000247523"/>
    </source>
</evidence>
<feature type="transmembrane region" description="Helical" evidence="1">
    <location>
        <begin position="257"/>
        <end position="279"/>
    </location>
</feature>
<feature type="transmembrane region" description="Helical" evidence="1">
    <location>
        <begin position="138"/>
        <end position="156"/>
    </location>
</feature>
<keyword evidence="4" id="KW-0378">Hydrolase</keyword>
<keyword evidence="1" id="KW-0472">Membrane</keyword>
<dbReference type="Pfam" id="PF02517">
    <property type="entry name" value="Rce1-like"/>
    <property type="match status" value="1"/>
</dbReference>
<dbReference type="EMBL" id="QICS01000002">
    <property type="protein sequence ID" value="PXV93715.1"/>
    <property type="molecule type" value="Genomic_DNA"/>
</dbReference>
<reference evidence="4 5" key="1">
    <citation type="journal article" date="2017" name="Genome Announc.">
        <title>Draft Genome Sequence of a Sporulating and Motile Strain of Lachnotalea glycerini Isolated from Water in Quebec City, Canada.</title>
        <authorList>
            <person name="Maheux A.F."/>
            <person name="Boudreau D.K."/>
            <person name="Berube E."/>
            <person name="Boissinot M."/>
            <person name="Raymond F."/>
            <person name="Brodeur S."/>
            <person name="Corbeil J."/>
            <person name="Isabel S."/>
            <person name="Omar R.F."/>
            <person name="Bergeron M.G."/>
        </authorList>
    </citation>
    <scope>NUCLEOTIDE SEQUENCE [LARGE SCALE GENOMIC DNA]</scope>
    <source>
        <strain evidence="4 5">CCRI-19302</strain>
    </source>
</reference>
<keyword evidence="4" id="KW-0482">Metalloprotease</keyword>
<evidence type="ECO:0000259" key="2">
    <source>
        <dbReference type="Pfam" id="PF02517"/>
    </source>
</evidence>
<proteinExistence type="predicted"/>
<reference evidence="3 6" key="2">
    <citation type="submission" date="2018-05" db="EMBL/GenBank/DDBJ databases">
        <title>Genomic Encyclopedia of Type Strains, Phase IV (KMG-IV): sequencing the most valuable type-strain genomes for metagenomic binning, comparative biology and taxonomic classification.</title>
        <authorList>
            <person name="Goeker M."/>
        </authorList>
    </citation>
    <scope>NUCLEOTIDE SEQUENCE [LARGE SCALE GENOMIC DNA]</scope>
    <source>
        <strain evidence="3 6">DSM 28816</strain>
    </source>
</reference>
<sequence>MENSNSSNHLSKKIDILFGIIITILPVIYSDVFGLLPIISVLSIVYLVSGYKEQESNSYNLHVKYILMLMISIIAVYFLYYMITTGKWSLGIIILHQIIVLPTYAMLPVYLIPFVWMYFQGGDCLKNSFLLNKETSKITFLILIVFFYINLARIPIYLHERGTVSDTLAIHMVVQAFFVAAVAEELFFRGYIYGIVKKMFSTKSAQHISALIFIFSHINLLIKSMHYGFSFQILCNYISIYVLGFACAFIYEQTKSLVPCIILHTCIDGAIKYIFILVINQII</sequence>
<dbReference type="AlphaFoldDB" id="A0A255I635"/>
<dbReference type="InterPro" id="IPR003675">
    <property type="entry name" value="Rce1/LyrA-like_dom"/>
</dbReference>
<organism evidence="3 6">
    <name type="scientific">Lachnotalea glycerini</name>
    <dbReference type="NCBI Taxonomy" id="1763509"/>
    <lineage>
        <taxon>Bacteria</taxon>
        <taxon>Bacillati</taxon>
        <taxon>Bacillota</taxon>
        <taxon>Clostridia</taxon>
        <taxon>Lachnospirales</taxon>
        <taxon>Lachnospiraceae</taxon>
        <taxon>Lachnotalea</taxon>
    </lineage>
</organism>
<dbReference type="Proteomes" id="UP000247523">
    <property type="component" value="Unassembled WGS sequence"/>
</dbReference>
<evidence type="ECO:0000313" key="5">
    <source>
        <dbReference type="Proteomes" id="UP000216411"/>
    </source>
</evidence>
<protein>
    <submittedName>
        <fullName evidence="3">CAAX prenyl protease-like protein</fullName>
    </submittedName>
    <submittedName>
        <fullName evidence="4">CPBP family intramembrane metalloprotease</fullName>
    </submittedName>
</protein>
<keyword evidence="1" id="KW-0812">Transmembrane</keyword>
<keyword evidence="1" id="KW-1133">Transmembrane helix</keyword>
<feature type="transmembrane region" description="Helical" evidence="1">
    <location>
        <begin position="65"/>
        <end position="83"/>
    </location>
</feature>
<evidence type="ECO:0000313" key="3">
    <source>
        <dbReference type="EMBL" id="PXV93715.1"/>
    </source>
</evidence>
<evidence type="ECO:0000313" key="4">
    <source>
        <dbReference type="EMBL" id="RDY32657.1"/>
    </source>
</evidence>
<feature type="transmembrane region" description="Helical" evidence="1">
    <location>
        <begin position="234"/>
        <end position="251"/>
    </location>
</feature>
<feature type="transmembrane region" description="Helical" evidence="1">
    <location>
        <begin position="168"/>
        <end position="192"/>
    </location>
</feature>
<dbReference type="GO" id="GO:0004175">
    <property type="term" value="F:endopeptidase activity"/>
    <property type="evidence" value="ECO:0007669"/>
    <property type="project" value="UniProtKB-ARBA"/>
</dbReference>
<dbReference type="Proteomes" id="UP000216411">
    <property type="component" value="Unassembled WGS sequence"/>
</dbReference>
<accession>A0A255I635</accession>
<evidence type="ECO:0000256" key="1">
    <source>
        <dbReference type="SAM" id="Phobius"/>
    </source>
</evidence>
<dbReference type="GO" id="GO:0008237">
    <property type="term" value="F:metallopeptidase activity"/>
    <property type="evidence" value="ECO:0007669"/>
    <property type="project" value="UniProtKB-KW"/>
</dbReference>
<feature type="transmembrane region" description="Helical" evidence="1">
    <location>
        <begin position="90"/>
        <end position="118"/>
    </location>
</feature>
<dbReference type="GO" id="GO:0006508">
    <property type="term" value="P:proteolysis"/>
    <property type="evidence" value="ECO:0007669"/>
    <property type="project" value="UniProtKB-KW"/>
</dbReference>
<feature type="transmembrane region" description="Helical" evidence="1">
    <location>
        <begin position="16"/>
        <end position="45"/>
    </location>
</feature>
<feature type="domain" description="CAAX prenyl protease 2/Lysostaphin resistance protein A-like" evidence="2">
    <location>
        <begin position="170"/>
        <end position="268"/>
    </location>
</feature>
<dbReference type="GO" id="GO:0080120">
    <property type="term" value="P:CAAX-box protein maturation"/>
    <property type="evidence" value="ECO:0007669"/>
    <property type="project" value="UniProtKB-ARBA"/>
</dbReference>
<reference evidence="4" key="3">
    <citation type="submission" date="2018-07" db="EMBL/GenBank/DDBJ databases">
        <authorList>
            <person name="Quirk P.G."/>
            <person name="Krulwich T.A."/>
        </authorList>
    </citation>
    <scope>NUCLEOTIDE SEQUENCE</scope>
    <source>
        <strain evidence="4">CCRI-19302</strain>
    </source>
</reference>
<dbReference type="OrthoDB" id="371054at2"/>
<comment type="caution">
    <text evidence="3">The sequence shown here is derived from an EMBL/GenBank/DDBJ whole genome shotgun (WGS) entry which is preliminary data.</text>
</comment>
<feature type="transmembrane region" description="Helical" evidence="1">
    <location>
        <begin position="204"/>
        <end position="222"/>
    </location>
</feature>